<name>A0A5B7ISB0_PORTR</name>
<dbReference type="AlphaFoldDB" id="A0A5B7ISB0"/>
<evidence type="ECO:0000313" key="2">
    <source>
        <dbReference type="Proteomes" id="UP000324222"/>
    </source>
</evidence>
<accession>A0A5B7ISB0</accession>
<evidence type="ECO:0000313" key="1">
    <source>
        <dbReference type="EMBL" id="MPC84337.1"/>
    </source>
</evidence>
<proteinExistence type="predicted"/>
<keyword evidence="2" id="KW-1185">Reference proteome</keyword>
<protein>
    <submittedName>
        <fullName evidence="1">Uncharacterized protein</fullName>
    </submittedName>
</protein>
<dbReference type="EMBL" id="VSRR010065192">
    <property type="protein sequence ID" value="MPC84337.1"/>
    <property type="molecule type" value="Genomic_DNA"/>
</dbReference>
<sequence length="90" mass="10299">MLFSSKGKSGKAKSNSSWNLTQYVTYVITFGSEKIKQIKAATTSYLRYLQQTLLGFAKHKVTTIVIIFCLVSLTNEMEHYKNFSFCKIIM</sequence>
<organism evidence="1 2">
    <name type="scientific">Portunus trituberculatus</name>
    <name type="common">Swimming crab</name>
    <name type="synonym">Neptunus trituberculatus</name>
    <dbReference type="NCBI Taxonomy" id="210409"/>
    <lineage>
        <taxon>Eukaryota</taxon>
        <taxon>Metazoa</taxon>
        <taxon>Ecdysozoa</taxon>
        <taxon>Arthropoda</taxon>
        <taxon>Crustacea</taxon>
        <taxon>Multicrustacea</taxon>
        <taxon>Malacostraca</taxon>
        <taxon>Eumalacostraca</taxon>
        <taxon>Eucarida</taxon>
        <taxon>Decapoda</taxon>
        <taxon>Pleocyemata</taxon>
        <taxon>Brachyura</taxon>
        <taxon>Eubrachyura</taxon>
        <taxon>Portunoidea</taxon>
        <taxon>Portunidae</taxon>
        <taxon>Portuninae</taxon>
        <taxon>Portunus</taxon>
    </lineage>
</organism>
<dbReference type="Proteomes" id="UP000324222">
    <property type="component" value="Unassembled WGS sequence"/>
</dbReference>
<reference evidence="1 2" key="1">
    <citation type="submission" date="2019-05" db="EMBL/GenBank/DDBJ databases">
        <title>Another draft genome of Portunus trituberculatus and its Hox gene families provides insights of decapod evolution.</title>
        <authorList>
            <person name="Jeong J.-H."/>
            <person name="Song I."/>
            <person name="Kim S."/>
            <person name="Choi T."/>
            <person name="Kim D."/>
            <person name="Ryu S."/>
            <person name="Kim W."/>
        </authorList>
    </citation>
    <scope>NUCLEOTIDE SEQUENCE [LARGE SCALE GENOMIC DNA]</scope>
    <source>
        <tissue evidence="1">Muscle</tissue>
    </source>
</reference>
<comment type="caution">
    <text evidence="1">The sequence shown here is derived from an EMBL/GenBank/DDBJ whole genome shotgun (WGS) entry which is preliminary data.</text>
</comment>
<gene>
    <name evidence="1" type="ORF">E2C01_079074</name>
</gene>